<dbReference type="GeneID" id="64693509"/>
<feature type="domain" description="XPG-I" evidence="1">
    <location>
        <begin position="109"/>
        <end position="180"/>
    </location>
</feature>
<dbReference type="AlphaFoldDB" id="A0A9P7JV61"/>
<dbReference type="InterPro" id="IPR036279">
    <property type="entry name" value="5-3_exonuclease_C_sf"/>
</dbReference>
<keyword evidence="4" id="KW-1185">Reference proteome</keyword>
<dbReference type="Proteomes" id="UP000823399">
    <property type="component" value="Unassembled WGS sequence"/>
</dbReference>
<dbReference type="Pfam" id="PF00867">
    <property type="entry name" value="XPG_I"/>
    <property type="match status" value="1"/>
</dbReference>
<evidence type="ECO:0000313" key="2">
    <source>
        <dbReference type="EMBL" id="KAG2110242.1"/>
    </source>
</evidence>
<name>A0A9P7JV61_9AGAM</name>
<dbReference type="GO" id="GO:0006281">
    <property type="term" value="P:DNA repair"/>
    <property type="evidence" value="ECO:0007669"/>
    <property type="project" value="UniProtKB-ARBA"/>
</dbReference>
<dbReference type="SUPFAM" id="SSF88723">
    <property type="entry name" value="PIN domain-like"/>
    <property type="match status" value="1"/>
</dbReference>
<dbReference type="CDD" id="cd09870">
    <property type="entry name" value="PIN_YEN1"/>
    <property type="match status" value="1"/>
</dbReference>
<feature type="non-terminal residue" evidence="3">
    <location>
        <position position="1"/>
    </location>
</feature>
<evidence type="ECO:0000259" key="1">
    <source>
        <dbReference type="SMART" id="SM00484"/>
    </source>
</evidence>
<evidence type="ECO:0000313" key="3">
    <source>
        <dbReference type="EMBL" id="KAG2110243.1"/>
    </source>
</evidence>
<dbReference type="SUPFAM" id="SSF47807">
    <property type="entry name" value="5' to 3' exonuclease, C-terminal subdomain"/>
    <property type="match status" value="1"/>
</dbReference>
<reference evidence="3" key="1">
    <citation type="journal article" date="2020" name="New Phytol.">
        <title>Comparative genomics reveals dynamic genome evolution in host specialist ectomycorrhizal fungi.</title>
        <authorList>
            <person name="Lofgren L.A."/>
            <person name="Nguyen N.H."/>
            <person name="Vilgalys R."/>
            <person name="Ruytinx J."/>
            <person name="Liao H.L."/>
            <person name="Branco S."/>
            <person name="Kuo A."/>
            <person name="LaButti K."/>
            <person name="Lipzen A."/>
            <person name="Andreopoulos W."/>
            <person name="Pangilinan J."/>
            <person name="Riley R."/>
            <person name="Hundley H."/>
            <person name="Na H."/>
            <person name="Barry K."/>
            <person name="Grigoriev I.V."/>
            <person name="Stajich J.E."/>
            <person name="Kennedy P.G."/>
        </authorList>
    </citation>
    <scope>NUCLEOTIDE SEQUENCE</scope>
    <source>
        <strain evidence="3">FC423</strain>
    </source>
</reference>
<dbReference type="RefSeq" id="XP_041293921.1">
    <property type="nucleotide sequence ID" value="XM_041431250.1"/>
</dbReference>
<accession>A0A9P7JV61</accession>
<dbReference type="PANTHER" id="PTHR11081:SF75">
    <property type="entry name" value="ENDONUCLEASE, PUTATIVE (AFU_ORTHOLOGUE AFUA_3G13260)-RELATED"/>
    <property type="match status" value="1"/>
</dbReference>
<dbReference type="InterPro" id="IPR006084">
    <property type="entry name" value="XPG/Rad2"/>
</dbReference>
<dbReference type="InterPro" id="IPR029060">
    <property type="entry name" value="PIN-like_dom_sf"/>
</dbReference>
<proteinExistence type="predicted"/>
<protein>
    <submittedName>
        <fullName evidence="3">PIN domain-like protein</fullName>
    </submittedName>
</protein>
<dbReference type="InterPro" id="IPR006086">
    <property type="entry name" value="XPG-I_dom"/>
</dbReference>
<dbReference type="PANTHER" id="PTHR11081">
    <property type="entry name" value="FLAP ENDONUCLEASE FAMILY MEMBER"/>
    <property type="match status" value="1"/>
</dbReference>
<organism evidence="3 4">
    <name type="scientific">Suillus discolor</name>
    <dbReference type="NCBI Taxonomy" id="1912936"/>
    <lineage>
        <taxon>Eukaryota</taxon>
        <taxon>Fungi</taxon>
        <taxon>Dikarya</taxon>
        <taxon>Basidiomycota</taxon>
        <taxon>Agaricomycotina</taxon>
        <taxon>Agaricomycetes</taxon>
        <taxon>Agaricomycetidae</taxon>
        <taxon>Boletales</taxon>
        <taxon>Suillineae</taxon>
        <taxon>Suillaceae</taxon>
        <taxon>Suillus</taxon>
    </lineage>
</organism>
<evidence type="ECO:0000313" key="4">
    <source>
        <dbReference type="Proteomes" id="UP000823399"/>
    </source>
</evidence>
<dbReference type="EMBL" id="JABBWM010000021">
    <property type="protein sequence ID" value="KAG2110242.1"/>
    <property type="molecule type" value="Genomic_DNA"/>
</dbReference>
<sequence length="352" mass="39307">AADNRTLKQLAVSELKTEEIDGERKVKLVKIGIDASAWMHSVCAVFQFNHAGAGKSPELRTLFFRLVTLLKLPLHVVFVFDGLKRLPEKGRMVRNSPHWLTHDFQDMLELFGFQWTEAPGEAEAELAVMNVHGVIDAAMTEDSDILIFGAPCVIRSAKKDKDYLNVEVYTEDGLEHGASLARGDRLLIALLAGGDYDEGVSGCGIKIAHKVAQQSRIGQDMLRAFLSMAPEEFSERAKDLVRELRSMLATDPYHFLGRRYKAIADSIPLNFPRREVISKYVHPTTSFSATGALAVQDVSSCQPHLADLADFCRVQFGWDDDAIIERMYGGIWEGAYLRTLCKVRITLFIDSC</sequence>
<gene>
    <name evidence="3" type="ORF">F5147DRAFT_574988</name>
    <name evidence="2" type="ORF">F5147DRAFT_574992</name>
</gene>
<dbReference type="GO" id="GO:0017108">
    <property type="term" value="F:5'-flap endonuclease activity"/>
    <property type="evidence" value="ECO:0007669"/>
    <property type="project" value="TreeGrafter"/>
</dbReference>
<dbReference type="Gene3D" id="3.40.50.1010">
    <property type="entry name" value="5'-nuclease"/>
    <property type="match status" value="2"/>
</dbReference>
<dbReference type="EMBL" id="JABBWM010000021">
    <property type="protein sequence ID" value="KAG2110243.1"/>
    <property type="molecule type" value="Genomic_DNA"/>
</dbReference>
<dbReference type="OrthoDB" id="2678758at2759"/>
<dbReference type="PRINTS" id="PR00853">
    <property type="entry name" value="XPGRADSUPER"/>
</dbReference>
<comment type="caution">
    <text evidence="3">The sequence shown here is derived from an EMBL/GenBank/DDBJ whole genome shotgun (WGS) entry which is preliminary data.</text>
</comment>
<dbReference type="SMART" id="SM00484">
    <property type="entry name" value="XPGI"/>
    <property type="match status" value="1"/>
</dbReference>